<accession>A0AAU9T281</accession>
<evidence type="ECO:0000313" key="3">
    <source>
        <dbReference type="Proteomes" id="UP000836841"/>
    </source>
</evidence>
<dbReference type="Proteomes" id="UP000836841">
    <property type="component" value="Chromosome 6"/>
</dbReference>
<dbReference type="PANTHER" id="PTHR44259">
    <property type="entry name" value="OS07G0183000 PROTEIN-RELATED"/>
    <property type="match status" value="1"/>
</dbReference>
<sequence length="318" mass="35697">MSQLLCRIAKLPSSQGLCFSELRRFSTAATPYLLLNKTNYRAASKGEIVVDINLYDPRKDERVKIQDQTLSEELVASVKMGSSRGWVGVKNVHDSTVRLTNVFNPCASVSSHKVITLPPLNDSRFRVVSNLCLSASPEQQDCVVAVWSYRSLVGLCRPGDSVWTHIEVPVLASEMVYSVKDSRFYLRRVSKEDYKGLVDLINTSSGFPQVSLYQRLPNSDIPESIQDQVTSTIKTQHMVESPSGESFVVYWCKELLNREEILSSRGKEPTSRGRRKPSGFVVFRQDLHQGIGSYTEDIGDLCIFLGKSEAFCVRISRT</sequence>
<evidence type="ECO:0000259" key="1">
    <source>
        <dbReference type="Pfam" id="PF03478"/>
    </source>
</evidence>
<reference evidence="2 3" key="1">
    <citation type="submission" date="2022-03" db="EMBL/GenBank/DDBJ databases">
        <authorList>
            <person name="Nunn A."/>
            <person name="Chopra R."/>
            <person name="Nunn A."/>
            <person name="Contreras Garrido A."/>
        </authorList>
    </citation>
    <scope>NUCLEOTIDE SEQUENCE [LARGE SCALE GENOMIC DNA]</scope>
</reference>
<dbReference type="InterPro" id="IPR005174">
    <property type="entry name" value="KIB1-4_b-propeller"/>
</dbReference>
<dbReference type="InterPro" id="IPR050942">
    <property type="entry name" value="F-box_BR-signaling"/>
</dbReference>
<feature type="domain" description="KIB1-4 beta-propeller" evidence="1">
    <location>
        <begin position="65"/>
        <end position="316"/>
    </location>
</feature>
<gene>
    <name evidence="2" type="ORF">TAV2_LOCUS20599</name>
</gene>
<keyword evidence="3" id="KW-1185">Reference proteome</keyword>
<proteinExistence type="predicted"/>
<dbReference type="PANTHER" id="PTHR44259:SF105">
    <property type="entry name" value="DUF295 DOMAIN-CONTAINING PROTEIN"/>
    <property type="match status" value="1"/>
</dbReference>
<dbReference type="EMBL" id="OU466862">
    <property type="protein sequence ID" value="CAH2074339.1"/>
    <property type="molecule type" value="Genomic_DNA"/>
</dbReference>
<name>A0AAU9T281_THLAR</name>
<dbReference type="AlphaFoldDB" id="A0AAU9T281"/>
<evidence type="ECO:0000313" key="2">
    <source>
        <dbReference type="EMBL" id="CAH2074339.1"/>
    </source>
</evidence>
<protein>
    <recommendedName>
        <fullName evidence="1">KIB1-4 beta-propeller domain-containing protein</fullName>
    </recommendedName>
</protein>
<dbReference type="Pfam" id="PF03478">
    <property type="entry name" value="Beta-prop_KIB1-4"/>
    <property type="match status" value="1"/>
</dbReference>
<organism evidence="2 3">
    <name type="scientific">Thlaspi arvense</name>
    <name type="common">Field penny-cress</name>
    <dbReference type="NCBI Taxonomy" id="13288"/>
    <lineage>
        <taxon>Eukaryota</taxon>
        <taxon>Viridiplantae</taxon>
        <taxon>Streptophyta</taxon>
        <taxon>Embryophyta</taxon>
        <taxon>Tracheophyta</taxon>
        <taxon>Spermatophyta</taxon>
        <taxon>Magnoliopsida</taxon>
        <taxon>eudicotyledons</taxon>
        <taxon>Gunneridae</taxon>
        <taxon>Pentapetalae</taxon>
        <taxon>rosids</taxon>
        <taxon>malvids</taxon>
        <taxon>Brassicales</taxon>
        <taxon>Brassicaceae</taxon>
        <taxon>Thlaspideae</taxon>
        <taxon>Thlaspi</taxon>
    </lineage>
</organism>